<keyword evidence="1" id="KW-1133">Transmembrane helix</keyword>
<dbReference type="EMBL" id="BAABRU010000011">
    <property type="protein sequence ID" value="GAA5529432.1"/>
    <property type="molecule type" value="Genomic_DNA"/>
</dbReference>
<sequence>MNKQQYANIFSPTSQQSWMPIDDQAHWTIKNPLNLLIVLPIVMLLLSIVMA</sequence>
<evidence type="ECO:0000313" key="2">
    <source>
        <dbReference type="EMBL" id="GAA5529432.1"/>
    </source>
</evidence>
<evidence type="ECO:0000256" key="1">
    <source>
        <dbReference type="SAM" id="Phobius"/>
    </source>
</evidence>
<keyword evidence="1" id="KW-0812">Transmembrane</keyword>
<comment type="caution">
    <text evidence="2">The sequence shown here is derived from an EMBL/GenBank/DDBJ whole genome shotgun (WGS) entry which is preliminary data.</text>
</comment>
<keyword evidence="1" id="KW-0472">Membrane</keyword>
<evidence type="ECO:0000313" key="3">
    <source>
        <dbReference type="Proteomes" id="UP001428290"/>
    </source>
</evidence>
<protein>
    <submittedName>
        <fullName evidence="2">Uncharacterized protein</fullName>
    </submittedName>
</protein>
<gene>
    <name evidence="2" type="ORF">Hgul01_03242</name>
</gene>
<name>A0ABP9X1X8_9CHLR</name>
<dbReference type="RefSeq" id="WP_345723051.1">
    <property type="nucleotide sequence ID" value="NZ_BAABRU010000011.1"/>
</dbReference>
<accession>A0ABP9X1X8</accession>
<dbReference type="Proteomes" id="UP001428290">
    <property type="component" value="Unassembled WGS sequence"/>
</dbReference>
<keyword evidence="3" id="KW-1185">Reference proteome</keyword>
<organism evidence="2 3">
    <name type="scientific">Herpetosiphon gulosus</name>
    <dbReference type="NCBI Taxonomy" id="1973496"/>
    <lineage>
        <taxon>Bacteria</taxon>
        <taxon>Bacillati</taxon>
        <taxon>Chloroflexota</taxon>
        <taxon>Chloroflexia</taxon>
        <taxon>Herpetosiphonales</taxon>
        <taxon>Herpetosiphonaceae</taxon>
        <taxon>Herpetosiphon</taxon>
    </lineage>
</organism>
<proteinExistence type="predicted"/>
<reference evidence="2 3" key="1">
    <citation type="submission" date="2024-02" db="EMBL/GenBank/DDBJ databases">
        <title>Herpetosiphon gulosus NBRC 112829.</title>
        <authorList>
            <person name="Ichikawa N."/>
            <person name="Katano-Makiyama Y."/>
            <person name="Hidaka K."/>
        </authorList>
    </citation>
    <scope>NUCLEOTIDE SEQUENCE [LARGE SCALE GENOMIC DNA]</scope>
    <source>
        <strain evidence="2 3">NBRC 112829</strain>
    </source>
</reference>
<feature type="transmembrane region" description="Helical" evidence="1">
    <location>
        <begin position="33"/>
        <end position="50"/>
    </location>
</feature>